<dbReference type="GO" id="GO:0004519">
    <property type="term" value="F:endonuclease activity"/>
    <property type="evidence" value="ECO:0007669"/>
    <property type="project" value="UniProtKB-KW"/>
</dbReference>
<dbReference type="SMART" id="SM00343">
    <property type="entry name" value="ZnF_C2HC"/>
    <property type="match status" value="1"/>
</dbReference>
<feature type="compositionally biased region" description="Low complexity" evidence="9">
    <location>
        <begin position="236"/>
        <end position="247"/>
    </location>
</feature>
<dbReference type="Pfam" id="PF17919">
    <property type="entry name" value="RT_RNaseH_2"/>
    <property type="match status" value="1"/>
</dbReference>
<keyword evidence="8" id="KW-0863">Zinc-finger</keyword>
<dbReference type="InterPro" id="IPR041577">
    <property type="entry name" value="RT_RNaseH_2"/>
</dbReference>
<dbReference type="EMBL" id="LSSM01003454">
    <property type="protein sequence ID" value="OMJ17838.1"/>
    <property type="molecule type" value="Genomic_DNA"/>
</dbReference>
<reference evidence="12" key="1">
    <citation type="submission" date="2017-01" db="EMBL/GenBank/DDBJ databases">
        <authorList>
            <person name="Wang Y."/>
            <person name="White M."/>
            <person name="Kvist S."/>
            <person name="Moncalvo J.-M."/>
        </authorList>
    </citation>
    <scope>NUCLEOTIDE SEQUENCE [LARGE SCALE GENOMIC DNA]</scope>
    <source>
        <strain evidence="12">ID-206-W2</strain>
    </source>
</reference>
<dbReference type="InterPro" id="IPR043502">
    <property type="entry name" value="DNA/RNA_pol_sf"/>
</dbReference>
<keyword evidence="5" id="KW-0255">Endonuclease</keyword>
<keyword evidence="3" id="KW-0548">Nucleotidyltransferase</keyword>
<keyword evidence="12" id="KW-1185">Reference proteome</keyword>
<evidence type="ECO:0000256" key="7">
    <source>
        <dbReference type="ARBA" id="ARBA00023268"/>
    </source>
</evidence>
<feature type="region of interest" description="Disordered" evidence="9">
    <location>
        <begin position="225"/>
        <end position="247"/>
    </location>
</feature>
<dbReference type="InterPro" id="IPR036875">
    <property type="entry name" value="Znf_CCHC_sf"/>
</dbReference>
<dbReference type="Gene3D" id="4.10.60.10">
    <property type="entry name" value="Zinc finger, CCHC-type"/>
    <property type="match status" value="1"/>
</dbReference>
<evidence type="ECO:0000313" key="12">
    <source>
        <dbReference type="Proteomes" id="UP000187429"/>
    </source>
</evidence>
<accession>A0A1R1XTA6</accession>
<dbReference type="InterPro" id="IPR021109">
    <property type="entry name" value="Peptidase_aspartic_dom_sf"/>
</dbReference>
<dbReference type="GO" id="GO:0003677">
    <property type="term" value="F:DNA binding"/>
    <property type="evidence" value="ECO:0007669"/>
    <property type="project" value="UniProtKB-KW"/>
</dbReference>
<evidence type="ECO:0000256" key="4">
    <source>
        <dbReference type="ARBA" id="ARBA00022722"/>
    </source>
</evidence>
<dbReference type="Pfam" id="PF17921">
    <property type="entry name" value="Integrase_H2C2"/>
    <property type="match status" value="1"/>
</dbReference>
<keyword evidence="4" id="KW-0540">Nuclease</keyword>
<evidence type="ECO:0000256" key="6">
    <source>
        <dbReference type="ARBA" id="ARBA00023125"/>
    </source>
</evidence>
<dbReference type="Gene3D" id="1.10.340.70">
    <property type="match status" value="1"/>
</dbReference>
<dbReference type="PANTHER" id="PTHR37984:SF5">
    <property type="entry name" value="PROTEIN NYNRIN-LIKE"/>
    <property type="match status" value="1"/>
</dbReference>
<evidence type="ECO:0000256" key="2">
    <source>
        <dbReference type="ARBA" id="ARBA00022679"/>
    </source>
</evidence>
<evidence type="ECO:0000256" key="8">
    <source>
        <dbReference type="PROSITE-ProRule" id="PRU00047"/>
    </source>
</evidence>
<dbReference type="GO" id="GO:0008270">
    <property type="term" value="F:zinc ion binding"/>
    <property type="evidence" value="ECO:0007669"/>
    <property type="project" value="UniProtKB-KW"/>
</dbReference>
<feature type="compositionally biased region" description="Basic and acidic residues" evidence="9">
    <location>
        <begin position="225"/>
        <end position="234"/>
    </location>
</feature>
<keyword evidence="1" id="KW-0645">Protease</keyword>
<dbReference type="InterPro" id="IPR001878">
    <property type="entry name" value="Znf_CCHC"/>
</dbReference>
<dbReference type="PROSITE" id="PS50158">
    <property type="entry name" value="ZF_CCHC"/>
    <property type="match status" value="1"/>
</dbReference>
<dbReference type="InterPro" id="IPR041588">
    <property type="entry name" value="Integrase_H2C2"/>
</dbReference>
<keyword evidence="5" id="KW-0378">Hydrolase</keyword>
<name>A0A1R1XTA6_9FUNG</name>
<evidence type="ECO:0000259" key="10">
    <source>
        <dbReference type="PROSITE" id="PS50158"/>
    </source>
</evidence>
<keyword evidence="7" id="KW-0511">Multifunctional enzyme</keyword>
<feature type="domain" description="CCHC-type" evidence="10">
    <location>
        <begin position="271"/>
        <end position="286"/>
    </location>
</feature>
<dbReference type="SUPFAM" id="SSF56672">
    <property type="entry name" value="DNA/RNA polymerases"/>
    <property type="match status" value="1"/>
</dbReference>
<sequence>AYETKDQYCDVHSAFISDNHRAELSISDVPTTGIVQKHSGLEEVLRNLKKLSISDPEKKGVPEDWVRQPPATFSGKWDENVTSFLKTFTAHVDSMKLNLESTELINYFKEYLKGEALRISEPLAVIYPNWDNFVEKFSDRFNGKERIKRAKAELFKLSLYSEEVLFVFAKLKSIFEAMELQDETEQLTEILKKSTINDRNRILDKGLETFSEVLEYYLTEEERHKRFGKPKRDQPSQSSLKSSATSSEYSDGKKQVKVVTATVSKDLTKVKCFRCEMIGHYARDCPVYQSKTNKVTSVTETPKQDNSKVRKLPFSTGITAPENKRVDLSNTPTPIRKLLEKKLDVNLVDLGDQMRVTKEVTAVTGTVEVNGILVKFQYDSGASVNIISEDLVNSMELGPMMDCTWGKSQEDSFNELKQKLISAPLLQYPEWSDDFVLITDASTKGLGAILAQGKDGRDRGRLGRWVVRLSHYDFLVKHREGKSNPADFLSRFPWEDIPPAVEEVMYVNTEQYNDFKEKIRKAEDAMQLGTHTPEQEGLVDKFSTSGNEIYFKRKDRLVKYLPPAKLASAITKLHNEQHQNPYRTFKSLTQHYYIPGAYSLVKDTVERCEECQRNNYTVRRSEPFHGIQITGPFQTWGIDVAGPLPASRTYRNKTSVHRSIGKSPAEILYGLCLLTPSVWENKPIDICEGTCDFIAERNRFISEVLPTYRTAAYNMGVKAKNIESGYYNKKVNPRFFVVGDYVLKSLAEPYSPLSDRNVGPFEVTAIKGDGVYEITDTEGNSDYVHADRLRKYTPTQGNIPVVHTGRARSTLPALVRPFRGRVNEDVLS</sequence>
<dbReference type="SUPFAM" id="SSF57756">
    <property type="entry name" value="Retrovirus zinc finger-like domains"/>
    <property type="match status" value="1"/>
</dbReference>
<dbReference type="GO" id="GO:0008233">
    <property type="term" value="F:peptidase activity"/>
    <property type="evidence" value="ECO:0007669"/>
    <property type="project" value="UniProtKB-KW"/>
</dbReference>
<evidence type="ECO:0000313" key="11">
    <source>
        <dbReference type="EMBL" id="OMJ17838.1"/>
    </source>
</evidence>
<evidence type="ECO:0000256" key="5">
    <source>
        <dbReference type="ARBA" id="ARBA00022759"/>
    </source>
</evidence>
<keyword evidence="8" id="KW-0862">Zinc</keyword>
<dbReference type="GO" id="GO:0016779">
    <property type="term" value="F:nucleotidyltransferase activity"/>
    <property type="evidence" value="ECO:0007669"/>
    <property type="project" value="UniProtKB-KW"/>
</dbReference>
<proteinExistence type="predicted"/>
<dbReference type="AlphaFoldDB" id="A0A1R1XTA6"/>
<organism evidence="11 12">
    <name type="scientific">Smittium culicis</name>
    <dbReference type="NCBI Taxonomy" id="133412"/>
    <lineage>
        <taxon>Eukaryota</taxon>
        <taxon>Fungi</taxon>
        <taxon>Fungi incertae sedis</taxon>
        <taxon>Zoopagomycota</taxon>
        <taxon>Kickxellomycotina</taxon>
        <taxon>Harpellomycetes</taxon>
        <taxon>Harpellales</taxon>
        <taxon>Legeriomycetaceae</taxon>
        <taxon>Smittium</taxon>
    </lineage>
</organism>
<dbReference type="Proteomes" id="UP000187429">
    <property type="component" value="Unassembled WGS sequence"/>
</dbReference>
<keyword evidence="8" id="KW-0479">Metal-binding</keyword>
<keyword evidence="6" id="KW-0238">DNA-binding</keyword>
<dbReference type="Pfam" id="PF00098">
    <property type="entry name" value="zf-CCHC"/>
    <property type="match status" value="1"/>
</dbReference>
<evidence type="ECO:0000256" key="1">
    <source>
        <dbReference type="ARBA" id="ARBA00022670"/>
    </source>
</evidence>
<feature type="non-terminal residue" evidence="11">
    <location>
        <position position="1"/>
    </location>
</feature>
<dbReference type="GO" id="GO:0006508">
    <property type="term" value="P:proteolysis"/>
    <property type="evidence" value="ECO:0007669"/>
    <property type="project" value="UniProtKB-KW"/>
</dbReference>
<evidence type="ECO:0000256" key="9">
    <source>
        <dbReference type="SAM" id="MobiDB-lite"/>
    </source>
</evidence>
<keyword evidence="2" id="KW-0808">Transferase</keyword>
<protein>
    <recommendedName>
        <fullName evidence="10">CCHC-type domain-containing protein</fullName>
    </recommendedName>
</protein>
<dbReference type="Gene3D" id="2.40.70.10">
    <property type="entry name" value="Acid Proteases"/>
    <property type="match status" value="1"/>
</dbReference>
<comment type="caution">
    <text evidence="11">The sequence shown here is derived from an EMBL/GenBank/DDBJ whole genome shotgun (WGS) entry which is preliminary data.</text>
</comment>
<dbReference type="InterPro" id="IPR050951">
    <property type="entry name" value="Retrovirus_Pol_polyprotein"/>
</dbReference>
<gene>
    <name evidence="11" type="ORF">AYI69_g7272</name>
</gene>
<evidence type="ECO:0000256" key="3">
    <source>
        <dbReference type="ARBA" id="ARBA00022695"/>
    </source>
</evidence>
<dbReference type="PANTHER" id="PTHR37984">
    <property type="entry name" value="PROTEIN CBG26694"/>
    <property type="match status" value="1"/>
</dbReference>
<dbReference type="OrthoDB" id="2418064at2759"/>